<protein>
    <submittedName>
        <fullName evidence="3">Uncharacterized protein</fullName>
    </submittedName>
</protein>
<comment type="caution">
    <text evidence="3">The sequence shown here is derived from an EMBL/GenBank/DDBJ whole genome shotgun (WGS) entry which is preliminary data.</text>
</comment>
<dbReference type="OrthoDB" id="531455at2759"/>
<dbReference type="AlphaFoldDB" id="A0A843XQK1"/>
<feature type="region of interest" description="Disordered" evidence="1">
    <location>
        <begin position="1"/>
        <end position="84"/>
    </location>
</feature>
<name>A0A843XQK1_COLES</name>
<organism evidence="3 4">
    <name type="scientific">Colocasia esculenta</name>
    <name type="common">Wild taro</name>
    <name type="synonym">Arum esculentum</name>
    <dbReference type="NCBI Taxonomy" id="4460"/>
    <lineage>
        <taxon>Eukaryota</taxon>
        <taxon>Viridiplantae</taxon>
        <taxon>Streptophyta</taxon>
        <taxon>Embryophyta</taxon>
        <taxon>Tracheophyta</taxon>
        <taxon>Spermatophyta</taxon>
        <taxon>Magnoliopsida</taxon>
        <taxon>Liliopsida</taxon>
        <taxon>Araceae</taxon>
        <taxon>Aroideae</taxon>
        <taxon>Colocasieae</taxon>
        <taxon>Colocasia</taxon>
    </lineage>
</organism>
<dbReference type="PANTHER" id="PTHR36742:SF1">
    <property type="entry name" value="MYOSIN-G HEAVY CHAIN-LIKE PROTEIN"/>
    <property type="match status" value="1"/>
</dbReference>
<gene>
    <name evidence="3" type="ORF">Taro_054462</name>
</gene>
<proteinExistence type="predicted"/>
<dbReference type="EMBL" id="NMUH01011016">
    <property type="protein sequence ID" value="MQM21422.1"/>
    <property type="molecule type" value="Genomic_DNA"/>
</dbReference>
<keyword evidence="2" id="KW-0812">Transmembrane</keyword>
<sequence>MRWWCTRPGGGGPSSSSPPARLTASRYGESRHPFSPPPDGLEPSRPFLSPPAGASASSAAAIPETYPAPSTQMRPTEVREKTPVAASLPEEVAEGTSDGGRDGFRSDMNFVYEVSSARSRLDLLGQLTSVSEDESDEDSYRPTIREQLAELVEDRVGDFSIPLGKKLKKSVTSLTISQRRNIKRQAYLNEVSRRNDSRFFAVIGAFVILPPIVILAVAILTGYVQLFP</sequence>
<reference evidence="3" key="1">
    <citation type="submission" date="2017-07" db="EMBL/GenBank/DDBJ databases">
        <title>Taro Niue Genome Assembly and Annotation.</title>
        <authorList>
            <person name="Atibalentja N."/>
            <person name="Keating K."/>
            <person name="Fields C.J."/>
        </authorList>
    </citation>
    <scope>NUCLEOTIDE SEQUENCE</scope>
    <source>
        <strain evidence="3">Niue_2</strain>
        <tissue evidence="3">Leaf</tissue>
    </source>
</reference>
<evidence type="ECO:0000313" key="4">
    <source>
        <dbReference type="Proteomes" id="UP000652761"/>
    </source>
</evidence>
<feature type="compositionally biased region" description="Low complexity" evidence="1">
    <location>
        <begin position="50"/>
        <end position="61"/>
    </location>
</feature>
<dbReference type="PANTHER" id="PTHR36742">
    <property type="entry name" value="MYOSIN-G HEAVY CHAIN-LIKE PROTEIN"/>
    <property type="match status" value="1"/>
</dbReference>
<keyword evidence="4" id="KW-1185">Reference proteome</keyword>
<feature type="transmembrane region" description="Helical" evidence="2">
    <location>
        <begin position="199"/>
        <end position="224"/>
    </location>
</feature>
<dbReference type="GO" id="GO:0009507">
    <property type="term" value="C:chloroplast"/>
    <property type="evidence" value="ECO:0007669"/>
    <property type="project" value="TreeGrafter"/>
</dbReference>
<keyword evidence="2" id="KW-0472">Membrane</keyword>
<evidence type="ECO:0000256" key="1">
    <source>
        <dbReference type="SAM" id="MobiDB-lite"/>
    </source>
</evidence>
<keyword evidence="2" id="KW-1133">Transmembrane helix</keyword>
<evidence type="ECO:0000256" key="2">
    <source>
        <dbReference type="SAM" id="Phobius"/>
    </source>
</evidence>
<accession>A0A843XQK1</accession>
<evidence type="ECO:0000313" key="3">
    <source>
        <dbReference type="EMBL" id="MQM21422.1"/>
    </source>
</evidence>
<dbReference type="Proteomes" id="UP000652761">
    <property type="component" value="Unassembled WGS sequence"/>
</dbReference>